<accession>A0A3B0VK85</accession>
<keyword evidence="6 7" id="KW-0472">Membrane</keyword>
<dbReference type="Pfam" id="PF02254">
    <property type="entry name" value="TrkA_N"/>
    <property type="match status" value="1"/>
</dbReference>
<feature type="transmembrane region" description="Helical" evidence="7">
    <location>
        <begin position="179"/>
        <end position="199"/>
    </location>
</feature>
<gene>
    <name evidence="10" type="ORF">MNBD_GAMMA02-504</name>
</gene>
<dbReference type="GO" id="GO:0016020">
    <property type="term" value="C:membrane"/>
    <property type="evidence" value="ECO:0007669"/>
    <property type="project" value="UniProtKB-SubCell"/>
</dbReference>
<evidence type="ECO:0000256" key="2">
    <source>
        <dbReference type="ARBA" id="ARBA00005551"/>
    </source>
</evidence>
<feature type="transmembrane region" description="Helical" evidence="7">
    <location>
        <begin position="54"/>
        <end position="72"/>
    </location>
</feature>
<evidence type="ECO:0000313" key="10">
    <source>
        <dbReference type="EMBL" id="VAW44028.1"/>
    </source>
</evidence>
<dbReference type="AlphaFoldDB" id="A0A3B0VK85"/>
<dbReference type="GO" id="GO:0006813">
    <property type="term" value="P:potassium ion transport"/>
    <property type="evidence" value="ECO:0007669"/>
    <property type="project" value="InterPro"/>
</dbReference>
<dbReference type="EMBL" id="UOFA01000062">
    <property type="protein sequence ID" value="VAW44028.1"/>
    <property type="molecule type" value="Genomic_DNA"/>
</dbReference>
<name>A0A3B0VK85_9ZZZZ</name>
<proteinExistence type="inferred from homology"/>
<dbReference type="SUPFAM" id="SSF51735">
    <property type="entry name" value="NAD(P)-binding Rossmann-fold domains"/>
    <property type="match status" value="1"/>
</dbReference>
<feature type="transmembrane region" description="Helical" evidence="7">
    <location>
        <begin position="150"/>
        <end position="172"/>
    </location>
</feature>
<feature type="domain" description="Cation/H+ exchanger transmembrane" evidence="8">
    <location>
        <begin position="18"/>
        <end position="361"/>
    </location>
</feature>
<feature type="transmembrane region" description="Helical" evidence="7">
    <location>
        <begin position="312"/>
        <end position="336"/>
    </location>
</feature>
<dbReference type="PANTHER" id="PTHR42751">
    <property type="entry name" value="SODIUM/HYDROGEN EXCHANGER FAMILY/TRKA DOMAIN PROTEIN"/>
    <property type="match status" value="1"/>
</dbReference>
<organism evidence="10">
    <name type="scientific">hydrothermal vent metagenome</name>
    <dbReference type="NCBI Taxonomy" id="652676"/>
    <lineage>
        <taxon>unclassified sequences</taxon>
        <taxon>metagenomes</taxon>
        <taxon>ecological metagenomes</taxon>
    </lineage>
</organism>
<reference evidence="10" key="1">
    <citation type="submission" date="2018-06" db="EMBL/GenBank/DDBJ databases">
        <authorList>
            <person name="Zhirakovskaya E."/>
        </authorList>
    </citation>
    <scope>NUCLEOTIDE SEQUENCE</scope>
</reference>
<dbReference type="GO" id="GO:1902600">
    <property type="term" value="P:proton transmembrane transport"/>
    <property type="evidence" value="ECO:0007669"/>
    <property type="project" value="InterPro"/>
</dbReference>
<evidence type="ECO:0000256" key="4">
    <source>
        <dbReference type="ARBA" id="ARBA00022692"/>
    </source>
</evidence>
<sequence length="531" mass="57963">MDFEWVTLALNDFLWIGLTFILGLFAKQIGLPPMVGFLAAGFLLSTQNIVDRALLGKMADLGITLLLFTIGLKINVKNLLRPQVWAVSSIHGLVTVAFFGLLVYVLALMGTPLFNGITIENALLIAFALSFSSTVFVVKAMENKGEMDSFHGRIAIGVLIIQDIFAVLFLAISANKMPSIWSLALLLLIPLRSGLFWLIEQVGRGELLIVYGFLLAIGGAEIFELVGIKGDLGALIIGMMFATHPKSTELVKTMLGFKDLFLLGFFLSIGLNGQPTTEVVIAALVITPLVLLKSTLFFTLFVKFKLRARTALLSTISLSNYSEFGLIVIAICVTNGWVDAQWLTIMALSIAFSFVVSAVLNKHAHNLYNQYRRTWKKFQTEERLPNDKILDMGDAGVAVIGMGAVGTGAYDQLIKKHGNHVVGVDIDPDTVLGQQKQGRHVILGDPSDADFWDRVNKSHQLKWVLLTLPHFSTSMAVIEQLHASGFSGEIAATAKFSDEIERLNAAGVDTVFNMYTEAGAGFAAHVLNQTQ</sequence>
<dbReference type="Gene3D" id="3.40.50.720">
    <property type="entry name" value="NAD(P)-binding Rossmann-like Domain"/>
    <property type="match status" value="1"/>
</dbReference>
<feature type="transmembrane region" description="Helical" evidence="7">
    <location>
        <begin position="13"/>
        <end position="42"/>
    </location>
</feature>
<dbReference type="Pfam" id="PF00999">
    <property type="entry name" value="Na_H_Exchanger"/>
    <property type="match status" value="1"/>
</dbReference>
<evidence type="ECO:0000256" key="7">
    <source>
        <dbReference type="SAM" id="Phobius"/>
    </source>
</evidence>
<dbReference type="PANTHER" id="PTHR42751:SF1">
    <property type="entry name" value="CATION_PROTON ANTIPORTER YBAL-RELATED"/>
    <property type="match status" value="1"/>
</dbReference>
<evidence type="ECO:0000256" key="1">
    <source>
        <dbReference type="ARBA" id="ARBA00004141"/>
    </source>
</evidence>
<keyword evidence="5 7" id="KW-1133">Transmembrane helix</keyword>
<dbReference type="InterPro" id="IPR038770">
    <property type="entry name" value="Na+/solute_symporter_sf"/>
</dbReference>
<evidence type="ECO:0000256" key="5">
    <source>
        <dbReference type="ARBA" id="ARBA00022989"/>
    </source>
</evidence>
<protein>
    <submittedName>
        <fullName evidence="10">Glutathione-regulated potassium-efflux system protein KefB</fullName>
    </submittedName>
</protein>
<comment type="similarity">
    <text evidence="2">Belongs to the monovalent cation:proton antiporter 2 (CPA2) transporter (TC 2.A.37) family.</text>
</comment>
<dbReference type="InterPro" id="IPR006153">
    <property type="entry name" value="Cation/H_exchanger_TM"/>
</dbReference>
<feature type="transmembrane region" description="Helical" evidence="7">
    <location>
        <begin position="279"/>
        <end position="300"/>
    </location>
</feature>
<keyword evidence="3" id="KW-0813">Transport</keyword>
<feature type="transmembrane region" description="Helical" evidence="7">
    <location>
        <begin position="211"/>
        <end position="243"/>
    </location>
</feature>
<evidence type="ECO:0000256" key="3">
    <source>
        <dbReference type="ARBA" id="ARBA00022448"/>
    </source>
</evidence>
<dbReference type="Gene3D" id="1.20.1530.20">
    <property type="match status" value="1"/>
</dbReference>
<keyword evidence="4 7" id="KW-0812">Transmembrane</keyword>
<evidence type="ECO:0000259" key="9">
    <source>
        <dbReference type="Pfam" id="PF02254"/>
    </source>
</evidence>
<dbReference type="InterPro" id="IPR003148">
    <property type="entry name" value="RCK_N"/>
</dbReference>
<evidence type="ECO:0000259" key="8">
    <source>
        <dbReference type="Pfam" id="PF00999"/>
    </source>
</evidence>
<dbReference type="InterPro" id="IPR036291">
    <property type="entry name" value="NAD(P)-bd_dom_sf"/>
</dbReference>
<feature type="transmembrane region" description="Helical" evidence="7">
    <location>
        <begin position="119"/>
        <end position="138"/>
    </location>
</feature>
<comment type="subcellular location">
    <subcellularLocation>
        <location evidence="1">Membrane</location>
        <topology evidence="1">Multi-pass membrane protein</topology>
    </subcellularLocation>
</comment>
<feature type="domain" description="RCK N-terminal" evidence="9">
    <location>
        <begin position="397"/>
        <end position="513"/>
    </location>
</feature>
<evidence type="ECO:0000256" key="6">
    <source>
        <dbReference type="ARBA" id="ARBA00023136"/>
    </source>
</evidence>
<feature type="transmembrane region" description="Helical" evidence="7">
    <location>
        <begin position="84"/>
        <end position="107"/>
    </location>
</feature>
<feature type="transmembrane region" description="Helical" evidence="7">
    <location>
        <begin position="342"/>
        <end position="360"/>
    </location>
</feature>
<dbReference type="GO" id="GO:0015297">
    <property type="term" value="F:antiporter activity"/>
    <property type="evidence" value="ECO:0007669"/>
    <property type="project" value="InterPro"/>
</dbReference>